<name>A0A2S2NF94_SCHGA</name>
<dbReference type="Pfam" id="PF10551">
    <property type="entry name" value="MULE"/>
    <property type="match status" value="1"/>
</dbReference>
<evidence type="ECO:0000313" key="2">
    <source>
        <dbReference type="EMBL" id="MBY15592.1"/>
    </source>
</evidence>
<dbReference type="EMBL" id="GGMR01002973">
    <property type="protein sequence ID" value="MBY15592.1"/>
    <property type="molecule type" value="Transcribed_RNA"/>
</dbReference>
<dbReference type="AlphaFoldDB" id="A0A2S2NF94"/>
<proteinExistence type="predicted"/>
<protein>
    <recommendedName>
        <fullName evidence="1">MULE transposase domain-containing protein</fullName>
    </recommendedName>
</protein>
<evidence type="ECO:0000259" key="1">
    <source>
        <dbReference type="Pfam" id="PF10551"/>
    </source>
</evidence>
<sequence length="191" mass="22477">MDQCTIFGLTYFSPKYIFIDFEKFIQNAAQQVWPAINIKGCCFHLGQSWWKKIQCLGLSKTYKKQNLEESNFFKFFFGLYFLIPNDVYDFFIEDIMPKLPANKNIKLFIDYILKTYIASDSTFPPNLWAEFSTISNRTTNSCESFHAKLNSLFYTLHPNIYIFIDALKEIQSNTYIQIRSKASYAKNQNTT</sequence>
<accession>A0A2S2NF94</accession>
<feature type="domain" description="MULE transposase" evidence="1">
    <location>
        <begin position="13"/>
        <end position="46"/>
    </location>
</feature>
<reference evidence="2" key="1">
    <citation type="submission" date="2018-04" db="EMBL/GenBank/DDBJ databases">
        <title>Transcriptome of Schizaphis graminum biotype I.</title>
        <authorList>
            <person name="Scully E.D."/>
            <person name="Geib S.M."/>
            <person name="Palmer N.A."/>
            <person name="Koch K."/>
            <person name="Bradshaw J."/>
            <person name="Heng-Moss T."/>
            <person name="Sarath G."/>
        </authorList>
    </citation>
    <scope>NUCLEOTIDE SEQUENCE</scope>
</reference>
<organism evidence="2">
    <name type="scientific">Schizaphis graminum</name>
    <name type="common">Green bug aphid</name>
    <dbReference type="NCBI Taxonomy" id="13262"/>
    <lineage>
        <taxon>Eukaryota</taxon>
        <taxon>Metazoa</taxon>
        <taxon>Ecdysozoa</taxon>
        <taxon>Arthropoda</taxon>
        <taxon>Hexapoda</taxon>
        <taxon>Insecta</taxon>
        <taxon>Pterygota</taxon>
        <taxon>Neoptera</taxon>
        <taxon>Paraneoptera</taxon>
        <taxon>Hemiptera</taxon>
        <taxon>Sternorrhyncha</taxon>
        <taxon>Aphidomorpha</taxon>
        <taxon>Aphidoidea</taxon>
        <taxon>Aphididae</taxon>
        <taxon>Aphidini</taxon>
        <taxon>Schizaphis</taxon>
    </lineage>
</organism>
<gene>
    <name evidence="2" type="ORF">g.9654</name>
</gene>
<dbReference type="InterPro" id="IPR018289">
    <property type="entry name" value="MULE_transposase_dom"/>
</dbReference>